<keyword evidence="12" id="KW-1133">Transmembrane helix</keyword>
<sequence length="603" mass="67338">MHKFRFKLTALFMLLIGLTVIAAGILMSTSYKKNHMSSLKDHMLSEIRVLNEAVPWPEGETDAEQRTDLQEAATHFREIADMRLTYIRADGTVLGDSNHDPATMENHANREEFKEALESGIGSSVRKSPTLDQNMLYVAMRLPSAGEPQGVVRLAVSLKDVERSLGNMWLALVLSLLLLFLVATAVSYRIALGVTRPLERMTSAAKRMAQMDYKLRIPDGGQDEVSELARALNAMASSLQQQVDEIRLNEVRLQSVLDNMASGVIMIGADGRIRLYNRGAEGLLGSSAEERTGRSFGEIKQQYELVQLIREALQLHEPIHDELTVYYPEEKLLELSAIPMRMSENEEQGLLLVLQDVTAIRRLEKMRSEFVANVSHELKTPVAAVKGFAETLLNGAMDDRETAQSFLTIIHDESDRLNRLIGDILELSKIESRRSTLQFSPVDLHVFLERMTEFMATEAAKKNIGLELQAEEELFIEADEDRLGQILLNLLQNGINYTPEGGKVKVKAEFIPGTESESDEEGADDRVRITVSDTGIGIPRKDLPRIFERFYRVDKARSRSSGGTGLGLSIVKHLAELHHGTIRVESTVGVGSHFILELPLLQP</sequence>
<gene>
    <name evidence="16" type="ORF">E6C55_32810</name>
</gene>
<feature type="domain" description="Histidine kinase" evidence="13">
    <location>
        <begin position="373"/>
        <end position="602"/>
    </location>
</feature>
<dbReference type="EMBL" id="SSOB01000082">
    <property type="protein sequence ID" value="THF72539.1"/>
    <property type="molecule type" value="Genomic_DNA"/>
</dbReference>
<dbReference type="GO" id="GO:0016036">
    <property type="term" value="P:cellular response to phosphate starvation"/>
    <property type="evidence" value="ECO:0007669"/>
    <property type="project" value="TreeGrafter"/>
</dbReference>
<evidence type="ECO:0000256" key="10">
    <source>
        <dbReference type="ARBA" id="ARBA00023012"/>
    </source>
</evidence>
<dbReference type="Gene3D" id="6.10.340.10">
    <property type="match status" value="1"/>
</dbReference>
<dbReference type="SUPFAM" id="SSF55874">
    <property type="entry name" value="ATPase domain of HSP90 chaperone/DNA topoisomerase II/histidine kinase"/>
    <property type="match status" value="1"/>
</dbReference>
<name>A0A4V3WDM0_9BACL</name>
<dbReference type="SUPFAM" id="SSF47384">
    <property type="entry name" value="Homodimeric domain of signal transducing histidine kinase"/>
    <property type="match status" value="1"/>
</dbReference>
<keyword evidence="17" id="KW-1185">Reference proteome</keyword>
<dbReference type="OrthoDB" id="9813151at2"/>
<dbReference type="GO" id="GO:0005886">
    <property type="term" value="C:plasma membrane"/>
    <property type="evidence" value="ECO:0007669"/>
    <property type="project" value="UniProtKB-SubCell"/>
</dbReference>
<dbReference type="InterPro" id="IPR004358">
    <property type="entry name" value="Sig_transdc_His_kin-like_C"/>
</dbReference>
<dbReference type="CDD" id="cd06225">
    <property type="entry name" value="HAMP"/>
    <property type="match status" value="1"/>
</dbReference>
<evidence type="ECO:0000313" key="17">
    <source>
        <dbReference type="Proteomes" id="UP000310636"/>
    </source>
</evidence>
<keyword evidence="7" id="KW-0547">Nucleotide-binding</keyword>
<dbReference type="SMART" id="SM00304">
    <property type="entry name" value="HAMP"/>
    <property type="match status" value="1"/>
</dbReference>
<dbReference type="InterPro" id="IPR013656">
    <property type="entry name" value="PAS_4"/>
</dbReference>
<feature type="domain" description="PAS" evidence="14">
    <location>
        <begin position="249"/>
        <end position="295"/>
    </location>
</feature>
<dbReference type="InterPro" id="IPR003594">
    <property type="entry name" value="HATPase_dom"/>
</dbReference>
<dbReference type="InterPro" id="IPR036097">
    <property type="entry name" value="HisK_dim/P_sf"/>
</dbReference>
<dbReference type="InterPro" id="IPR035965">
    <property type="entry name" value="PAS-like_dom_sf"/>
</dbReference>
<keyword evidence="11 12" id="KW-0472">Membrane</keyword>
<keyword evidence="9" id="KW-0067">ATP-binding</keyword>
<evidence type="ECO:0000256" key="2">
    <source>
        <dbReference type="ARBA" id="ARBA00004651"/>
    </source>
</evidence>
<dbReference type="Proteomes" id="UP000310636">
    <property type="component" value="Unassembled WGS sequence"/>
</dbReference>
<dbReference type="EC" id="2.7.13.3" evidence="3"/>
<dbReference type="InterPro" id="IPR005467">
    <property type="entry name" value="His_kinase_dom"/>
</dbReference>
<evidence type="ECO:0000259" key="14">
    <source>
        <dbReference type="PROSITE" id="PS50112"/>
    </source>
</evidence>
<keyword evidence="4" id="KW-1003">Cell membrane</keyword>
<dbReference type="Pfam" id="PF16736">
    <property type="entry name" value="sCache_like"/>
    <property type="match status" value="1"/>
</dbReference>
<proteinExistence type="predicted"/>
<dbReference type="RefSeq" id="WP_136374054.1">
    <property type="nucleotide sequence ID" value="NZ_SSOB01000082.1"/>
</dbReference>
<dbReference type="Pfam" id="PF00672">
    <property type="entry name" value="HAMP"/>
    <property type="match status" value="1"/>
</dbReference>
<comment type="caution">
    <text evidence="16">The sequence shown here is derived from an EMBL/GenBank/DDBJ whole genome shotgun (WGS) entry which is preliminary data.</text>
</comment>
<evidence type="ECO:0000256" key="9">
    <source>
        <dbReference type="ARBA" id="ARBA00022840"/>
    </source>
</evidence>
<evidence type="ECO:0000259" key="15">
    <source>
        <dbReference type="PROSITE" id="PS50885"/>
    </source>
</evidence>
<dbReference type="SMART" id="SM00387">
    <property type="entry name" value="HATPase_c"/>
    <property type="match status" value="1"/>
</dbReference>
<dbReference type="GO" id="GO:0000155">
    <property type="term" value="F:phosphorelay sensor kinase activity"/>
    <property type="evidence" value="ECO:0007669"/>
    <property type="project" value="InterPro"/>
</dbReference>
<dbReference type="CDD" id="cd00082">
    <property type="entry name" value="HisKA"/>
    <property type="match status" value="1"/>
</dbReference>
<evidence type="ECO:0000256" key="7">
    <source>
        <dbReference type="ARBA" id="ARBA00022741"/>
    </source>
</evidence>
<feature type="transmembrane region" description="Helical" evidence="12">
    <location>
        <begin position="168"/>
        <end position="191"/>
    </location>
</feature>
<dbReference type="Pfam" id="PF02518">
    <property type="entry name" value="HATPase_c"/>
    <property type="match status" value="1"/>
</dbReference>
<protein>
    <recommendedName>
        <fullName evidence="3">histidine kinase</fullName>
        <ecNumber evidence="3">2.7.13.3</ecNumber>
    </recommendedName>
</protein>
<dbReference type="NCBIfam" id="TIGR00229">
    <property type="entry name" value="sensory_box"/>
    <property type="match status" value="1"/>
</dbReference>
<dbReference type="CDD" id="cd00130">
    <property type="entry name" value="PAS"/>
    <property type="match status" value="1"/>
</dbReference>
<dbReference type="Gene3D" id="3.30.565.10">
    <property type="entry name" value="Histidine kinase-like ATPase, C-terminal domain"/>
    <property type="match status" value="1"/>
</dbReference>
<evidence type="ECO:0000256" key="1">
    <source>
        <dbReference type="ARBA" id="ARBA00000085"/>
    </source>
</evidence>
<dbReference type="PROSITE" id="PS50112">
    <property type="entry name" value="PAS"/>
    <property type="match status" value="1"/>
</dbReference>
<dbReference type="Pfam" id="PF00512">
    <property type="entry name" value="HisKA"/>
    <property type="match status" value="1"/>
</dbReference>
<dbReference type="SUPFAM" id="SSF55785">
    <property type="entry name" value="PYP-like sensor domain (PAS domain)"/>
    <property type="match status" value="1"/>
</dbReference>
<evidence type="ECO:0000256" key="6">
    <source>
        <dbReference type="ARBA" id="ARBA00022679"/>
    </source>
</evidence>
<dbReference type="FunFam" id="1.10.287.130:FF:000008">
    <property type="entry name" value="Two-component sensor histidine kinase"/>
    <property type="match status" value="1"/>
</dbReference>
<dbReference type="CDD" id="cd16922">
    <property type="entry name" value="HATPase_EvgS-ArcB-TorS-like"/>
    <property type="match status" value="1"/>
</dbReference>
<dbReference type="Pfam" id="PF08448">
    <property type="entry name" value="PAS_4"/>
    <property type="match status" value="1"/>
</dbReference>
<evidence type="ECO:0000313" key="16">
    <source>
        <dbReference type="EMBL" id="THF72539.1"/>
    </source>
</evidence>
<feature type="domain" description="HAMP" evidence="15">
    <location>
        <begin position="192"/>
        <end position="244"/>
    </location>
</feature>
<dbReference type="GO" id="GO:0004721">
    <property type="term" value="F:phosphoprotein phosphatase activity"/>
    <property type="evidence" value="ECO:0007669"/>
    <property type="project" value="TreeGrafter"/>
</dbReference>
<dbReference type="Gene3D" id="3.30.450.20">
    <property type="entry name" value="PAS domain"/>
    <property type="match status" value="2"/>
</dbReference>
<dbReference type="Gene3D" id="1.10.287.130">
    <property type="match status" value="1"/>
</dbReference>
<dbReference type="SUPFAM" id="SSF158472">
    <property type="entry name" value="HAMP domain-like"/>
    <property type="match status" value="1"/>
</dbReference>
<dbReference type="PROSITE" id="PS50885">
    <property type="entry name" value="HAMP"/>
    <property type="match status" value="1"/>
</dbReference>
<dbReference type="GO" id="GO:0005524">
    <property type="term" value="F:ATP binding"/>
    <property type="evidence" value="ECO:0007669"/>
    <property type="project" value="UniProtKB-KW"/>
</dbReference>
<keyword evidence="6" id="KW-0808">Transferase</keyword>
<reference evidence="16 17" key="1">
    <citation type="submission" date="2019-04" db="EMBL/GenBank/DDBJ databases">
        <title>Cohnella sp. nov. isolated from preserved vegetables.</title>
        <authorList>
            <person name="Lin S.-Y."/>
            <person name="Hung M.-H."/>
            <person name="Young C.-C."/>
        </authorList>
    </citation>
    <scope>NUCLEOTIDE SEQUENCE [LARGE SCALE GENOMIC DNA]</scope>
    <source>
        <strain evidence="16 17">CC-MHH1044</strain>
    </source>
</reference>
<organism evidence="16 17">
    <name type="scientific">Cohnella fermenti</name>
    <dbReference type="NCBI Taxonomy" id="2565925"/>
    <lineage>
        <taxon>Bacteria</taxon>
        <taxon>Bacillati</taxon>
        <taxon>Bacillota</taxon>
        <taxon>Bacilli</taxon>
        <taxon>Bacillales</taxon>
        <taxon>Paenibacillaceae</taxon>
        <taxon>Cohnella</taxon>
    </lineage>
</organism>
<dbReference type="SMART" id="SM00091">
    <property type="entry name" value="PAS"/>
    <property type="match status" value="1"/>
</dbReference>
<dbReference type="SMART" id="SM00388">
    <property type="entry name" value="HisKA"/>
    <property type="match status" value="1"/>
</dbReference>
<dbReference type="PANTHER" id="PTHR45453:SF1">
    <property type="entry name" value="PHOSPHATE REGULON SENSOR PROTEIN PHOR"/>
    <property type="match status" value="1"/>
</dbReference>
<keyword evidence="8 16" id="KW-0418">Kinase</keyword>
<keyword evidence="12" id="KW-0812">Transmembrane</keyword>
<evidence type="ECO:0000256" key="4">
    <source>
        <dbReference type="ARBA" id="ARBA00022475"/>
    </source>
</evidence>
<keyword evidence="10" id="KW-0902">Two-component regulatory system</keyword>
<dbReference type="FunFam" id="3.30.565.10:FF:000006">
    <property type="entry name" value="Sensor histidine kinase WalK"/>
    <property type="match status" value="1"/>
</dbReference>
<dbReference type="AlphaFoldDB" id="A0A4V3WDM0"/>
<dbReference type="InterPro" id="IPR000014">
    <property type="entry name" value="PAS"/>
</dbReference>
<dbReference type="PRINTS" id="PR00344">
    <property type="entry name" value="BCTRLSENSOR"/>
</dbReference>
<dbReference type="InterPro" id="IPR050351">
    <property type="entry name" value="BphY/WalK/GraS-like"/>
</dbReference>
<evidence type="ECO:0000256" key="8">
    <source>
        <dbReference type="ARBA" id="ARBA00022777"/>
    </source>
</evidence>
<keyword evidence="5" id="KW-0597">Phosphoprotein</keyword>
<evidence type="ECO:0000256" key="5">
    <source>
        <dbReference type="ARBA" id="ARBA00022553"/>
    </source>
</evidence>
<dbReference type="InterPro" id="IPR003661">
    <property type="entry name" value="HisK_dim/P_dom"/>
</dbReference>
<dbReference type="PROSITE" id="PS50109">
    <property type="entry name" value="HIS_KIN"/>
    <property type="match status" value="1"/>
</dbReference>
<evidence type="ECO:0000256" key="12">
    <source>
        <dbReference type="SAM" id="Phobius"/>
    </source>
</evidence>
<dbReference type="InterPro" id="IPR036890">
    <property type="entry name" value="HATPase_C_sf"/>
</dbReference>
<comment type="subcellular location">
    <subcellularLocation>
        <location evidence="2">Cell membrane</location>
        <topology evidence="2">Multi-pass membrane protein</topology>
    </subcellularLocation>
</comment>
<comment type="catalytic activity">
    <reaction evidence="1">
        <text>ATP + protein L-histidine = ADP + protein N-phospho-L-histidine.</text>
        <dbReference type="EC" id="2.7.13.3"/>
    </reaction>
</comment>
<evidence type="ECO:0000256" key="11">
    <source>
        <dbReference type="ARBA" id="ARBA00023136"/>
    </source>
</evidence>
<dbReference type="InterPro" id="IPR031967">
    <property type="entry name" value="PhoR_single_Cache-like_dom"/>
</dbReference>
<evidence type="ECO:0000259" key="13">
    <source>
        <dbReference type="PROSITE" id="PS50109"/>
    </source>
</evidence>
<dbReference type="PANTHER" id="PTHR45453">
    <property type="entry name" value="PHOSPHATE REGULON SENSOR PROTEIN PHOR"/>
    <property type="match status" value="1"/>
</dbReference>
<dbReference type="InterPro" id="IPR003660">
    <property type="entry name" value="HAMP_dom"/>
</dbReference>
<evidence type="ECO:0000256" key="3">
    <source>
        <dbReference type="ARBA" id="ARBA00012438"/>
    </source>
</evidence>
<accession>A0A4V3WDM0</accession>
<dbReference type="NCBIfam" id="NF046044">
    <property type="entry name" value="PnpS"/>
    <property type="match status" value="1"/>
</dbReference>